<dbReference type="eggNOG" id="COG2849">
    <property type="taxonomic scope" value="Bacteria"/>
</dbReference>
<dbReference type="STRING" id="1141662.OOA_05446"/>
<gene>
    <name evidence="1" type="ORF">OOA_05446</name>
</gene>
<reference evidence="1 2" key="1">
    <citation type="journal article" date="2012" name="BMC Genomics">
        <title>Comparative genomics of bacteria in the genus Providencia isolated from wild Drosophila melanogaster.</title>
        <authorList>
            <person name="Galac M.R."/>
            <person name="Lazzaro B.P."/>
        </authorList>
    </citation>
    <scope>NUCLEOTIDE SEQUENCE [LARGE SCALE GENOMIC DNA]</scope>
    <source>
        <strain evidence="1 2">DSM 19968</strain>
    </source>
</reference>
<dbReference type="SUPFAM" id="SSF82185">
    <property type="entry name" value="Histone H3 K4-specific methyltransferase SET7/9 N-terminal domain"/>
    <property type="match status" value="1"/>
</dbReference>
<sequence>MDGLGMTPDYAKGMTAADLKRESMKVSVPEIAVSEGTPEGALVKNDDNGHLLFKTVVKNKCFDEYMDVYYPNGQLRAHTPLVKCKAEGLSQSYTQAGKLKTEIFYKNGLADGEIKVFDDNGNVVKKMQYKNGYPE</sequence>
<dbReference type="InterPro" id="IPR011652">
    <property type="entry name" value="MORN_2"/>
</dbReference>
<dbReference type="PATRIC" id="fig|1141662.3.peg.1106"/>
<name>K8WRM6_9GAMM</name>
<evidence type="ECO:0000313" key="1">
    <source>
        <dbReference type="EMBL" id="EKT63279.1"/>
    </source>
</evidence>
<dbReference type="EMBL" id="AKKL01000015">
    <property type="protein sequence ID" value="EKT63279.1"/>
    <property type="molecule type" value="Genomic_DNA"/>
</dbReference>
<proteinExistence type="predicted"/>
<evidence type="ECO:0000313" key="2">
    <source>
        <dbReference type="Proteomes" id="UP000009336"/>
    </source>
</evidence>
<accession>K8WRM6</accession>
<dbReference type="HOGENOM" id="CLU_1883902_0_0_6"/>
<organism evidence="1 2">
    <name type="scientific">Providencia burhodogranariea DSM 19968</name>
    <dbReference type="NCBI Taxonomy" id="1141662"/>
    <lineage>
        <taxon>Bacteria</taxon>
        <taxon>Pseudomonadati</taxon>
        <taxon>Pseudomonadota</taxon>
        <taxon>Gammaproteobacteria</taxon>
        <taxon>Enterobacterales</taxon>
        <taxon>Morganellaceae</taxon>
        <taxon>Providencia</taxon>
    </lineage>
</organism>
<protein>
    <submittedName>
        <fullName evidence="1">MORN repeat-containing protein</fullName>
    </submittedName>
</protein>
<dbReference type="Proteomes" id="UP000009336">
    <property type="component" value="Unassembled WGS sequence"/>
</dbReference>
<dbReference type="AlphaFoldDB" id="K8WRM6"/>
<dbReference type="Pfam" id="PF07661">
    <property type="entry name" value="MORN_2"/>
    <property type="match status" value="2"/>
</dbReference>
<comment type="caution">
    <text evidence="1">The sequence shown here is derived from an EMBL/GenBank/DDBJ whole genome shotgun (WGS) entry which is preliminary data.</text>
</comment>
<keyword evidence="2" id="KW-1185">Reference proteome</keyword>
<dbReference type="Gene3D" id="3.90.930.1">
    <property type="match status" value="1"/>
</dbReference>